<evidence type="ECO:0000256" key="1">
    <source>
        <dbReference type="SAM" id="MobiDB-lite"/>
    </source>
</evidence>
<reference evidence="2 3" key="1">
    <citation type="submission" date="2019-01" db="EMBL/GenBank/DDBJ databases">
        <title>Sequencing of cultivated peanut Arachis hypogaea provides insights into genome evolution and oil improvement.</title>
        <authorList>
            <person name="Chen X."/>
        </authorList>
    </citation>
    <scope>NUCLEOTIDE SEQUENCE [LARGE SCALE GENOMIC DNA]</scope>
    <source>
        <strain evidence="3">cv. Fuhuasheng</strain>
        <strain evidence="2">GDAAS-fuhuasheng2018</strain>
        <tissue evidence="2">Leaves</tissue>
    </source>
</reference>
<dbReference type="AlphaFoldDB" id="A0A445ENN3"/>
<evidence type="ECO:0000313" key="3">
    <source>
        <dbReference type="Proteomes" id="UP000289738"/>
    </source>
</evidence>
<proteinExistence type="predicted"/>
<gene>
    <name evidence="2" type="ORF">Ahy_A01g001559</name>
</gene>
<dbReference type="OrthoDB" id="1095098at2759"/>
<sequence length="186" mass="20722">MARFIGRTLLRQATGAHSLKDGSSAPRVAVTHQRHRSSQATKLKPQSSKKEKEGEEYDVALKLLDDHIHRILVKKATPDWLPFLPGSSFWVPPAPSASNVATFVHNFTNHLTNQHLQQKQLQKQPLSVSTIRGWPSSQHFFVQENASPHGGDTGLELNSPETMDMSVQVKVLTFPENITLSEDEEG</sequence>
<protein>
    <submittedName>
        <fullName evidence="2">Uncharacterized protein</fullName>
    </submittedName>
</protein>
<dbReference type="PANTHER" id="PTHR33972">
    <property type="entry name" value="EXPRESSED PROTEIN"/>
    <property type="match status" value="1"/>
</dbReference>
<organism evidence="2 3">
    <name type="scientific">Arachis hypogaea</name>
    <name type="common">Peanut</name>
    <dbReference type="NCBI Taxonomy" id="3818"/>
    <lineage>
        <taxon>Eukaryota</taxon>
        <taxon>Viridiplantae</taxon>
        <taxon>Streptophyta</taxon>
        <taxon>Embryophyta</taxon>
        <taxon>Tracheophyta</taxon>
        <taxon>Spermatophyta</taxon>
        <taxon>Magnoliopsida</taxon>
        <taxon>eudicotyledons</taxon>
        <taxon>Gunneridae</taxon>
        <taxon>Pentapetalae</taxon>
        <taxon>rosids</taxon>
        <taxon>fabids</taxon>
        <taxon>Fabales</taxon>
        <taxon>Fabaceae</taxon>
        <taxon>Papilionoideae</taxon>
        <taxon>50 kb inversion clade</taxon>
        <taxon>dalbergioids sensu lato</taxon>
        <taxon>Dalbergieae</taxon>
        <taxon>Pterocarpus clade</taxon>
        <taxon>Arachis</taxon>
    </lineage>
</organism>
<keyword evidence="3" id="KW-1185">Reference proteome</keyword>
<comment type="caution">
    <text evidence="2">The sequence shown here is derived from an EMBL/GenBank/DDBJ whole genome shotgun (WGS) entry which is preliminary data.</text>
</comment>
<evidence type="ECO:0000313" key="2">
    <source>
        <dbReference type="EMBL" id="RYR77084.1"/>
    </source>
</evidence>
<feature type="region of interest" description="Disordered" evidence="1">
    <location>
        <begin position="15"/>
        <end position="53"/>
    </location>
</feature>
<dbReference type="Proteomes" id="UP000289738">
    <property type="component" value="Chromosome A01"/>
</dbReference>
<dbReference type="EMBL" id="SDMP01000001">
    <property type="protein sequence ID" value="RYR77083.1"/>
    <property type="molecule type" value="Genomic_DNA"/>
</dbReference>
<accession>A0A445ENN3</accession>
<dbReference type="EMBL" id="SDMP01000001">
    <property type="protein sequence ID" value="RYR77082.1"/>
    <property type="molecule type" value="Genomic_DNA"/>
</dbReference>
<dbReference type="PANTHER" id="PTHR33972:SF25">
    <property type="entry name" value="GENOME ASSEMBLY, CHROMOSOME: A06"/>
    <property type="match status" value="1"/>
</dbReference>
<dbReference type="EMBL" id="SDMP01000001">
    <property type="protein sequence ID" value="RYR77084.1"/>
    <property type="molecule type" value="Genomic_DNA"/>
</dbReference>
<name>A0A445ENN3_ARAHY</name>
<dbReference type="Gramene" id="arahy.Tifrunner.gnm2.ann2.Ah01g303200.1">
    <property type="protein sequence ID" value="arahy.Tifrunner.gnm2.ann2.Ah01g303200.1-CDS"/>
    <property type="gene ID" value="arahy.Tifrunner.gnm2.ann2.Ah01g303200"/>
</dbReference>
<dbReference type="STRING" id="3818.A0A445ENN3"/>